<dbReference type="Pfam" id="PF01593">
    <property type="entry name" value="Amino_oxidase"/>
    <property type="match status" value="1"/>
</dbReference>
<evidence type="ECO:0000256" key="1">
    <source>
        <dbReference type="SAM" id="MobiDB-lite"/>
    </source>
</evidence>
<dbReference type="Gene3D" id="3.50.50.60">
    <property type="entry name" value="FAD/NAD(P)-binding domain"/>
    <property type="match status" value="1"/>
</dbReference>
<name>A0A2U9Q0F0_MYCSE</name>
<evidence type="ECO:0000259" key="2">
    <source>
        <dbReference type="Pfam" id="PF01593"/>
    </source>
</evidence>
<gene>
    <name evidence="3" type="ORF">D806_064810</name>
</gene>
<dbReference type="Proteomes" id="UP000011200">
    <property type="component" value="Chromosome"/>
</dbReference>
<dbReference type="RefSeq" id="WP_003898021.1">
    <property type="nucleotide sequence ID" value="NZ_CP027541.1"/>
</dbReference>
<dbReference type="AlphaFoldDB" id="A0A2U9Q0F0"/>
<dbReference type="InterPro" id="IPR036188">
    <property type="entry name" value="FAD/NAD-bd_sf"/>
</dbReference>
<protein>
    <recommendedName>
        <fullName evidence="2">Amine oxidase domain-containing protein</fullName>
    </recommendedName>
</protein>
<sequence length="566" mass="62644">MTTVAVLGGGIGGLTAAHELAEREFDVTVYESRKEFGGKARSMPDRGSGTGGREDLPAEHGFRFFPGFYRHVPDTMGRIPVGQEKVSHHLVSAKNMLLAQGGGRNEIVSPLGAPTSLDDLSKTMRFIWQFGTQVGVPPYELVAFAERLLTLLCSCDARRFEQWENLSWWEFMGADHRSKAFQKFLADGMTRTLVAAKAREMSARTGGLILCQLMFDMARADGRLDRVLDGPTSKVWIDPWVKRLADLGVKMHNDSPVTGIECNGQRITGVTIGGPAGTQHVSADHYVLALPKERLEELVTPAMVAAEPRLAGLPRLKVSWMNGAMYYLDRDVELVNGHVLFIDSEWALTAISQSQFWPDIDLQEYGDGRVEGVLSVDISDWERPGGQGLPAAKNCTKDQIRAEVWRQMVDHIDDGRLQESNVLRFFLDPAIEFPNPTQTTNLEPLLINTAGSWQHRPEAVTTIPNLFLAADFVRTATDLATMEAANEAARLAVNGILKATGSDKKPCQTWKPREPAILAPFRKLDEIRWRLGRPVAGPPVKVDLLGRLCPEGPLSRGLFALLNRFR</sequence>
<dbReference type="InterPro" id="IPR002937">
    <property type="entry name" value="Amino_oxidase"/>
</dbReference>
<reference evidence="4" key="2">
    <citation type="submission" date="2018-03" db="EMBL/GenBank/DDBJ databases">
        <authorList>
            <person name="Derbyshire K."/>
            <person name="Gray T.A."/>
            <person name="Champion M."/>
        </authorList>
    </citation>
    <scope>NUCLEOTIDE SEQUENCE [LARGE SCALE GENOMIC DNA]</scope>
    <source>
        <strain evidence="4">MKD8</strain>
    </source>
</reference>
<reference evidence="3 4" key="1">
    <citation type="journal article" date="2013" name="Genome Announc.">
        <title>Draft genome sequence of MKD8, a conjugal recipient Mycobacterium smegmatis strain.</title>
        <authorList>
            <person name="Gray T.A."/>
            <person name="Palumbo M.J."/>
            <person name="Derbyshire K.M."/>
        </authorList>
    </citation>
    <scope>NUCLEOTIDE SEQUENCE [LARGE SCALE GENOMIC DNA]</scope>
    <source>
        <strain evidence="3 4">MKD8</strain>
    </source>
</reference>
<dbReference type="GO" id="GO:0016491">
    <property type="term" value="F:oxidoreductase activity"/>
    <property type="evidence" value="ECO:0007669"/>
    <property type="project" value="InterPro"/>
</dbReference>
<dbReference type="PANTHER" id="PTHR42923">
    <property type="entry name" value="PROTOPORPHYRINOGEN OXIDASE"/>
    <property type="match status" value="1"/>
</dbReference>
<dbReference type="SUPFAM" id="SSF51905">
    <property type="entry name" value="FAD/NAD(P)-binding domain"/>
    <property type="match status" value="1"/>
</dbReference>
<feature type="domain" description="Amine oxidase" evidence="2">
    <location>
        <begin position="11"/>
        <end position="496"/>
    </location>
</feature>
<proteinExistence type="predicted"/>
<evidence type="ECO:0000313" key="4">
    <source>
        <dbReference type="Proteomes" id="UP000011200"/>
    </source>
</evidence>
<dbReference type="InterPro" id="IPR050464">
    <property type="entry name" value="Zeta_carotene_desat/Oxidored"/>
</dbReference>
<dbReference type="EMBL" id="CP027541">
    <property type="protein sequence ID" value="AWT57414.1"/>
    <property type="molecule type" value="Genomic_DNA"/>
</dbReference>
<accession>A0A2U9Q0F0</accession>
<organism evidence="3 4">
    <name type="scientific">Mycolicibacterium smegmatis (strain MKD8)</name>
    <name type="common">Mycobacterium smegmatis</name>
    <dbReference type="NCBI Taxonomy" id="1214915"/>
    <lineage>
        <taxon>Bacteria</taxon>
        <taxon>Bacillati</taxon>
        <taxon>Actinomycetota</taxon>
        <taxon>Actinomycetes</taxon>
        <taxon>Mycobacteriales</taxon>
        <taxon>Mycobacteriaceae</taxon>
        <taxon>Mycolicibacterium</taxon>
    </lineage>
</organism>
<dbReference type="PANTHER" id="PTHR42923:SF46">
    <property type="entry name" value="AMINE OXIDASE"/>
    <property type="match status" value="1"/>
</dbReference>
<evidence type="ECO:0000313" key="3">
    <source>
        <dbReference type="EMBL" id="AWT57414.1"/>
    </source>
</evidence>
<feature type="region of interest" description="Disordered" evidence="1">
    <location>
        <begin position="36"/>
        <end position="56"/>
    </location>
</feature>